<dbReference type="AlphaFoldDB" id="A0AAD8IW12"/>
<dbReference type="EMBL" id="JAUIZM010000004">
    <property type="protein sequence ID" value="KAK1391150.1"/>
    <property type="molecule type" value="Genomic_DNA"/>
</dbReference>
<dbReference type="Proteomes" id="UP001237642">
    <property type="component" value="Unassembled WGS sequence"/>
</dbReference>
<comment type="caution">
    <text evidence="1">The sequence shown here is derived from an EMBL/GenBank/DDBJ whole genome shotgun (WGS) entry which is preliminary data.</text>
</comment>
<evidence type="ECO:0000313" key="2">
    <source>
        <dbReference type="Proteomes" id="UP001237642"/>
    </source>
</evidence>
<proteinExistence type="predicted"/>
<accession>A0AAD8IW12</accession>
<organism evidence="1 2">
    <name type="scientific">Heracleum sosnowskyi</name>
    <dbReference type="NCBI Taxonomy" id="360622"/>
    <lineage>
        <taxon>Eukaryota</taxon>
        <taxon>Viridiplantae</taxon>
        <taxon>Streptophyta</taxon>
        <taxon>Embryophyta</taxon>
        <taxon>Tracheophyta</taxon>
        <taxon>Spermatophyta</taxon>
        <taxon>Magnoliopsida</taxon>
        <taxon>eudicotyledons</taxon>
        <taxon>Gunneridae</taxon>
        <taxon>Pentapetalae</taxon>
        <taxon>asterids</taxon>
        <taxon>campanulids</taxon>
        <taxon>Apiales</taxon>
        <taxon>Apiaceae</taxon>
        <taxon>Apioideae</taxon>
        <taxon>apioid superclade</taxon>
        <taxon>Tordylieae</taxon>
        <taxon>Tordyliinae</taxon>
        <taxon>Heracleum</taxon>
    </lineage>
</organism>
<gene>
    <name evidence="1" type="ORF">POM88_019328</name>
</gene>
<reference evidence="1" key="2">
    <citation type="submission" date="2023-05" db="EMBL/GenBank/DDBJ databases">
        <authorList>
            <person name="Schelkunov M.I."/>
        </authorList>
    </citation>
    <scope>NUCLEOTIDE SEQUENCE</scope>
    <source>
        <strain evidence="1">Hsosn_3</strain>
        <tissue evidence="1">Leaf</tissue>
    </source>
</reference>
<evidence type="ECO:0000313" key="1">
    <source>
        <dbReference type="EMBL" id="KAK1391150.1"/>
    </source>
</evidence>
<sequence length="399" mass="45539">MDKPNVIEQDKEVAVQSSNALQNVNERNVETLEPSNALQNVSLTLAGQLLSVKKIFEKVGADVPNETAVQDGPNETAETHDDDDAALDNALDNAVARKRDLLRGSQIYQLLGAKEGSGCAAALIQLFSERFDKEIGVFKVNERIEIRFYAHRVAYLLSINDTGKGIQEFEKKKERPRLPDFVDDLKKLFVTKHYKKERRDREDMDKIRKRIKRDLSANSLIQILNQMPVDTDERRDQYRQLVRLYVVEQIFLPSSESKYIRSSSYKYCEDGPTFESINWAQAILDLIYVAIEKNTRTFAACSSAFQALIYDKMPSLIPDENKLKMTAVPADKYPLIRKNKEMWKLELDKLSSKEIKNCDICSGHDGLPEHGLGGPLFQKACEGEFMQLKRKPVNLCFPK</sequence>
<name>A0AAD8IW12_9APIA</name>
<keyword evidence="2" id="KW-1185">Reference proteome</keyword>
<reference evidence="1" key="1">
    <citation type="submission" date="2023-02" db="EMBL/GenBank/DDBJ databases">
        <title>Genome of toxic invasive species Heracleum sosnowskyi carries increased number of genes despite the absence of recent whole-genome duplications.</title>
        <authorList>
            <person name="Schelkunov M."/>
            <person name="Shtratnikova V."/>
            <person name="Makarenko M."/>
            <person name="Klepikova A."/>
            <person name="Omelchenko D."/>
            <person name="Novikova G."/>
            <person name="Obukhova E."/>
            <person name="Bogdanov V."/>
            <person name="Penin A."/>
            <person name="Logacheva M."/>
        </authorList>
    </citation>
    <scope>NUCLEOTIDE SEQUENCE</scope>
    <source>
        <strain evidence="1">Hsosn_3</strain>
        <tissue evidence="1">Leaf</tissue>
    </source>
</reference>
<protein>
    <submittedName>
        <fullName evidence="1">Uncharacterized protein</fullName>
    </submittedName>
</protein>